<evidence type="ECO:0000313" key="2">
    <source>
        <dbReference type="Proteomes" id="UP001295740"/>
    </source>
</evidence>
<sequence length="120" mass="13502">MATTRQEEAVATDGDLSALREKLGAKFRTDQALKDALESEGIAPFFQELLQDFLIDHPGIDDPDFNETMKHHAMVNTMWVHQYQAENVDKSQFTALDHAVRFMVGIISYDIGNAGRFGWG</sequence>
<evidence type="ECO:0000313" key="1">
    <source>
        <dbReference type="EMBL" id="CAJ2506667.1"/>
    </source>
</evidence>
<gene>
    <name evidence="1" type="ORF">KHLLAP_LOCUS7135</name>
</gene>
<dbReference type="Proteomes" id="UP001295740">
    <property type="component" value="Unassembled WGS sequence"/>
</dbReference>
<dbReference type="EMBL" id="CAUWAG010000010">
    <property type="protein sequence ID" value="CAJ2506667.1"/>
    <property type="molecule type" value="Genomic_DNA"/>
</dbReference>
<dbReference type="AlphaFoldDB" id="A0AAI8VL94"/>
<comment type="caution">
    <text evidence="1">The sequence shown here is derived from an EMBL/GenBank/DDBJ whole genome shotgun (WGS) entry which is preliminary data.</text>
</comment>
<name>A0AAI8VL94_9PEZI</name>
<keyword evidence="2" id="KW-1185">Reference proteome</keyword>
<protein>
    <submittedName>
        <fullName evidence="1">Uu.00g078530.m01.CDS01</fullName>
    </submittedName>
</protein>
<reference evidence="1" key="1">
    <citation type="submission" date="2023-10" db="EMBL/GenBank/DDBJ databases">
        <authorList>
            <person name="Hackl T."/>
        </authorList>
    </citation>
    <scope>NUCLEOTIDE SEQUENCE</scope>
</reference>
<accession>A0AAI8VL94</accession>
<proteinExistence type="predicted"/>
<organism evidence="1 2">
    <name type="scientific">Anthostomella pinea</name>
    <dbReference type="NCBI Taxonomy" id="933095"/>
    <lineage>
        <taxon>Eukaryota</taxon>
        <taxon>Fungi</taxon>
        <taxon>Dikarya</taxon>
        <taxon>Ascomycota</taxon>
        <taxon>Pezizomycotina</taxon>
        <taxon>Sordariomycetes</taxon>
        <taxon>Xylariomycetidae</taxon>
        <taxon>Xylariales</taxon>
        <taxon>Xylariaceae</taxon>
        <taxon>Anthostomella</taxon>
    </lineage>
</organism>